<dbReference type="Pfam" id="PF03840">
    <property type="entry name" value="SecG"/>
    <property type="match status" value="1"/>
</dbReference>
<dbReference type="EMBL" id="FRFE01000030">
    <property type="protein sequence ID" value="SHO51991.1"/>
    <property type="molecule type" value="Genomic_DNA"/>
</dbReference>
<keyword evidence="9 10" id="KW-0472">Membrane</keyword>
<feature type="transmembrane region" description="Helical" evidence="10">
    <location>
        <begin position="51"/>
        <end position="72"/>
    </location>
</feature>
<evidence type="ECO:0000256" key="2">
    <source>
        <dbReference type="ARBA" id="ARBA00008445"/>
    </source>
</evidence>
<comment type="similarity">
    <text evidence="2 10">Belongs to the SecG family.</text>
</comment>
<dbReference type="GO" id="GO:0043952">
    <property type="term" value="P:protein transport by the Sec complex"/>
    <property type="evidence" value="ECO:0007669"/>
    <property type="project" value="TreeGrafter"/>
</dbReference>
<protein>
    <recommendedName>
        <fullName evidence="10">Protein-export membrane protein SecG</fullName>
    </recommendedName>
</protein>
<evidence type="ECO:0000256" key="6">
    <source>
        <dbReference type="ARBA" id="ARBA00022927"/>
    </source>
</evidence>
<dbReference type="STRING" id="1121416.SAMN02745220_04323"/>
<gene>
    <name evidence="11" type="ORF">SAMN02745220_04323</name>
</gene>
<evidence type="ECO:0000256" key="8">
    <source>
        <dbReference type="ARBA" id="ARBA00023010"/>
    </source>
</evidence>
<dbReference type="GO" id="GO:0009306">
    <property type="term" value="P:protein secretion"/>
    <property type="evidence" value="ECO:0007669"/>
    <property type="project" value="UniProtKB-UniRule"/>
</dbReference>
<dbReference type="GO" id="GO:0015450">
    <property type="term" value="F:protein-transporting ATPase activity"/>
    <property type="evidence" value="ECO:0007669"/>
    <property type="project" value="UniProtKB-UniRule"/>
</dbReference>
<dbReference type="OrthoDB" id="121323at2"/>
<keyword evidence="12" id="KW-1185">Reference proteome</keyword>
<dbReference type="PRINTS" id="PR01651">
    <property type="entry name" value="SECGEXPORT"/>
</dbReference>
<keyword evidence="5 10" id="KW-0812">Transmembrane</keyword>
<evidence type="ECO:0000256" key="5">
    <source>
        <dbReference type="ARBA" id="ARBA00022692"/>
    </source>
</evidence>
<reference evidence="11 12" key="1">
    <citation type="submission" date="2016-12" db="EMBL/GenBank/DDBJ databases">
        <authorList>
            <person name="Song W.-J."/>
            <person name="Kurnit D.M."/>
        </authorList>
    </citation>
    <scope>NUCLEOTIDE SEQUENCE [LARGE SCALE GENOMIC DNA]</scope>
    <source>
        <strain evidence="11 12">DSM 18488</strain>
    </source>
</reference>
<keyword evidence="7 10" id="KW-1133">Transmembrane helix</keyword>
<evidence type="ECO:0000256" key="7">
    <source>
        <dbReference type="ARBA" id="ARBA00022989"/>
    </source>
</evidence>
<dbReference type="NCBIfam" id="TIGR00810">
    <property type="entry name" value="secG"/>
    <property type="match status" value="1"/>
</dbReference>
<evidence type="ECO:0000256" key="10">
    <source>
        <dbReference type="RuleBase" id="RU365087"/>
    </source>
</evidence>
<proteinExistence type="inferred from homology"/>
<keyword evidence="8 10" id="KW-0811">Translocation</keyword>
<evidence type="ECO:0000256" key="9">
    <source>
        <dbReference type="ARBA" id="ARBA00023136"/>
    </source>
</evidence>
<organism evidence="11 12">
    <name type="scientific">Desulfopila aestuarii DSM 18488</name>
    <dbReference type="NCBI Taxonomy" id="1121416"/>
    <lineage>
        <taxon>Bacteria</taxon>
        <taxon>Pseudomonadati</taxon>
        <taxon>Thermodesulfobacteriota</taxon>
        <taxon>Desulfobulbia</taxon>
        <taxon>Desulfobulbales</taxon>
        <taxon>Desulfocapsaceae</taxon>
        <taxon>Desulfopila</taxon>
    </lineage>
</organism>
<keyword evidence="3 10" id="KW-0813">Transport</keyword>
<name>A0A1M7YHC6_9BACT</name>
<accession>A0A1M7YHC6</accession>
<dbReference type="GO" id="GO:0005886">
    <property type="term" value="C:plasma membrane"/>
    <property type="evidence" value="ECO:0007669"/>
    <property type="project" value="UniProtKB-SubCell"/>
</dbReference>
<evidence type="ECO:0000313" key="11">
    <source>
        <dbReference type="EMBL" id="SHO51991.1"/>
    </source>
</evidence>
<comment type="function">
    <text evidence="10">Involved in protein export. Participates in an early event of protein translocation.</text>
</comment>
<dbReference type="AlphaFoldDB" id="A0A1M7YHC6"/>
<dbReference type="InterPro" id="IPR004692">
    <property type="entry name" value="SecG"/>
</dbReference>
<comment type="caution">
    <text evidence="10">Lacks conserved residue(s) required for the propagation of feature annotation.</text>
</comment>
<evidence type="ECO:0000256" key="1">
    <source>
        <dbReference type="ARBA" id="ARBA00004651"/>
    </source>
</evidence>
<dbReference type="RefSeq" id="WP_073615734.1">
    <property type="nucleotide sequence ID" value="NZ_FRFE01000030.1"/>
</dbReference>
<dbReference type="PANTHER" id="PTHR34182:SF1">
    <property type="entry name" value="PROTEIN-EXPORT MEMBRANE PROTEIN SECG"/>
    <property type="match status" value="1"/>
</dbReference>
<keyword evidence="6 10" id="KW-0653">Protein transport</keyword>
<evidence type="ECO:0000256" key="4">
    <source>
        <dbReference type="ARBA" id="ARBA00022475"/>
    </source>
</evidence>
<keyword evidence="4 10" id="KW-1003">Cell membrane</keyword>
<evidence type="ECO:0000256" key="3">
    <source>
        <dbReference type="ARBA" id="ARBA00022448"/>
    </source>
</evidence>
<dbReference type="GO" id="GO:0065002">
    <property type="term" value="P:intracellular protein transmembrane transport"/>
    <property type="evidence" value="ECO:0007669"/>
    <property type="project" value="TreeGrafter"/>
</dbReference>
<dbReference type="Proteomes" id="UP000184603">
    <property type="component" value="Unassembled WGS sequence"/>
</dbReference>
<sequence>MDTLLTIAHVIVCLFLVGVVLLQHGKGADIGATFGGSSQSLFGTEGPLPLLNKITTAAAIIFMLTSVTLAYLSTEKSSSSVMKSVVKEQPIATEVAKPMATEDKVAPVAVPVQENAAPAAEGEQK</sequence>
<comment type="subcellular location">
    <subcellularLocation>
        <location evidence="1 10">Cell membrane</location>
        <topology evidence="1 10">Multi-pass membrane protein</topology>
    </subcellularLocation>
</comment>
<evidence type="ECO:0000313" key="12">
    <source>
        <dbReference type="Proteomes" id="UP000184603"/>
    </source>
</evidence>
<dbReference type="PANTHER" id="PTHR34182">
    <property type="entry name" value="PROTEIN-EXPORT MEMBRANE PROTEIN SECG"/>
    <property type="match status" value="1"/>
</dbReference>